<organism evidence="9 10">
    <name type="scientific">Hexamita inflata</name>
    <dbReference type="NCBI Taxonomy" id="28002"/>
    <lineage>
        <taxon>Eukaryota</taxon>
        <taxon>Metamonada</taxon>
        <taxon>Diplomonadida</taxon>
        <taxon>Hexamitidae</taxon>
        <taxon>Hexamitinae</taxon>
        <taxon>Hexamita</taxon>
    </lineage>
</organism>
<dbReference type="Gene3D" id="3.30.390.10">
    <property type="entry name" value="Enolase-like, N-terminal domain"/>
    <property type="match status" value="1"/>
</dbReference>
<dbReference type="PANTHER" id="PTHR11902">
    <property type="entry name" value="ENOLASE"/>
    <property type="match status" value="1"/>
</dbReference>
<evidence type="ECO:0000256" key="2">
    <source>
        <dbReference type="ARBA" id="ARBA00009604"/>
    </source>
</evidence>
<evidence type="ECO:0000259" key="7">
    <source>
        <dbReference type="SMART" id="SM01192"/>
    </source>
</evidence>
<evidence type="ECO:0000259" key="8">
    <source>
        <dbReference type="SMART" id="SM01193"/>
    </source>
</evidence>
<dbReference type="InterPro" id="IPR029017">
    <property type="entry name" value="Enolase-like_N"/>
</dbReference>
<sequence>MMKEQRQNSQIRNITARQVLDSRGNPTVEVEVTTGDGVFRAACPAETSSKLEAVSLRDGDRAWSGKSVSKAVANVASLVLHPLVGVSVQDQSQIDALLSEIDGTSRFELLGANVAFPVSAACCLAGAANARVPLWKFIAKAADTKKCSVPVPLVSVMQGGPSSQNTLPFNDLMIAPFGATAFFEAAKVANEMTIDIQKQLAMKGVTEEGGQVPKGLKNIEDYLEVINQTIHNSALEGKCGICIDCSSKNFVIKQKDSVNKYDLGYKKDVRNYYIGTELADYYIKLIQAYPILSLQDPFDAEEFETYAYFKKQLEKNNLKVQIFVDDMTQSQQDMIHNIAESKIVNGCLIKPNQAGTVTNAINAFKTATAAGWKALVHARYGDTADCFLSHFSVGVSSELIQVGGFQRSERTSKINELLRIEECGEVVYGCQDWVQQ</sequence>
<name>A0ABP1HDG7_9EUKA</name>
<dbReference type="PANTHER" id="PTHR11902:SF1">
    <property type="entry name" value="ENOLASE"/>
    <property type="match status" value="1"/>
</dbReference>
<evidence type="ECO:0000256" key="5">
    <source>
        <dbReference type="ARBA" id="ARBA00023152"/>
    </source>
</evidence>
<dbReference type="EC" id="4.2.1.11" evidence="3"/>
<dbReference type="SMART" id="SM01192">
    <property type="entry name" value="Enolase_C"/>
    <property type="match status" value="1"/>
</dbReference>
<reference evidence="9 10" key="1">
    <citation type="submission" date="2024-07" db="EMBL/GenBank/DDBJ databases">
        <authorList>
            <person name="Akdeniz Z."/>
        </authorList>
    </citation>
    <scope>NUCLEOTIDE SEQUENCE [LARGE SCALE GENOMIC DNA]</scope>
</reference>
<dbReference type="PRINTS" id="PR00148">
    <property type="entry name" value="ENOLASE"/>
</dbReference>
<evidence type="ECO:0000256" key="4">
    <source>
        <dbReference type="ARBA" id="ARBA00022842"/>
    </source>
</evidence>
<dbReference type="Pfam" id="PF03952">
    <property type="entry name" value="Enolase_N"/>
    <property type="match status" value="1"/>
</dbReference>
<proteinExistence type="inferred from homology"/>
<evidence type="ECO:0000313" key="9">
    <source>
        <dbReference type="EMBL" id="CAL5991847.1"/>
    </source>
</evidence>
<evidence type="ECO:0000256" key="3">
    <source>
        <dbReference type="ARBA" id="ARBA00012058"/>
    </source>
</evidence>
<keyword evidence="6" id="KW-0456">Lyase</keyword>
<evidence type="ECO:0000256" key="1">
    <source>
        <dbReference type="ARBA" id="ARBA00005031"/>
    </source>
</evidence>
<dbReference type="EMBL" id="CAXDID020000028">
    <property type="protein sequence ID" value="CAL5991847.1"/>
    <property type="molecule type" value="Genomic_DNA"/>
</dbReference>
<dbReference type="Pfam" id="PF00113">
    <property type="entry name" value="Enolase_C"/>
    <property type="match status" value="1"/>
</dbReference>
<protein>
    <recommendedName>
        <fullName evidence="3">phosphopyruvate hydratase</fullName>
        <ecNumber evidence="3">4.2.1.11</ecNumber>
    </recommendedName>
</protein>
<dbReference type="Proteomes" id="UP001642409">
    <property type="component" value="Unassembled WGS sequence"/>
</dbReference>
<comment type="pathway">
    <text evidence="1">Carbohydrate degradation; glycolysis; pyruvate from D-glyceraldehyde 3-phosphate: step 4/5.</text>
</comment>
<dbReference type="SMART" id="SM01193">
    <property type="entry name" value="Enolase_N"/>
    <property type="match status" value="1"/>
</dbReference>
<evidence type="ECO:0000313" key="10">
    <source>
        <dbReference type="Proteomes" id="UP001642409"/>
    </source>
</evidence>
<dbReference type="Gene3D" id="3.20.20.120">
    <property type="entry name" value="Enolase-like C-terminal domain"/>
    <property type="match status" value="1"/>
</dbReference>
<feature type="domain" description="Enolase N-terminal" evidence="8">
    <location>
        <begin position="11"/>
        <end position="138"/>
    </location>
</feature>
<keyword evidence="4" id="KW-0460">Magnesium</keyword>
<dbReference type="SUPFAM" id="SSF54826">
    <property type="entry name" value="Enolase N-terminal domain-like"/>
    <property type="match status" value="1"/>
</dbReference>
<evidence type="ECO:0000256" key="6">
    <source>
        <dbReference type="ARBA" id="ARBA00023239"/>
    </source>
</evidence>
<gene>
    <name evidence="9" type="ORF">HINF_LOCUS12290</name>
</gene>
<comment type="similarity">
    <text evidence="2">Belongs to the enolase family.</text>
</comment>
<dbReference type="InterPro" id="IPR020810">
    <property type="entry name" value="Enolase_C"/>
</dbReference>
<comment type="caution">
    <text evidence="9">The sequence shown here is derived from an EMBL/GenBank/DDBJ whole genome shotgun (WGS) entry which is preliminary data.</text>
</comment>
<dbReference type="InterPro" id="IPR036849">
    <property type="entry name" value="Enolase-like_C_sf"/>
</dbReference>
<keyword evidence="10" id="KW-1185">Reference proteome</keyword>
<dbReference type="SUPFAM" id="SSF51604">
    <property type="entry name" value="Enolase C-terminal domain-like"/>
    <property type="match status" value="1"/>
</dbReference>
<keyword evidence="5" id="KW-0324">Glycolysis</keyword>
<feature type="domain" description="Enolase C-terminal TIM barrel" evidence="7">
    <location>
        <begin position="146"/>
        <end position="436"/>
    </location>
</feature>
<accession>A0ABP1HDG7</accession>
<dbReference type="InterPro" id="IPR000941">
    <property type="entry name" value="Enolase"/>
</dbReference>
<dbReference type="PIRSF" id="PIRSF001400">
    <property type="entry name" value="Enolase"/>
    <property type="match status" value="1"/>
</dbReference>
<dbReference type="InterPro" id="IPR020811">
    <property type="entry name" value="Enolase_N"/>
</dbReference>